<evidence type="ECO:0000313" key="3">
    <source>
        <dbReference type="Proteomes" id="UP000012283"/>
    </source>
</evidence>
<accession>N4WMV0</accession>
<dbReference type="InterPro" id="IPR046664">
    <property type="entry name" value="DUF6773"/>
</dbReference>
<keyword evidence="1" id="KW-0812">Transmembrane</keyword>
<keyword evidence="3" id="KW-1185">Reference proteome</keyword>
<dbReference type="EMBL" id="APML01000072">
    <property type="protein sequence ID" value="ENH95845.1"/>
    <property type="molecule type" value="Genomic_DNA"/>
</dbReference>
<dbReference type="PATRIC" id="fig|1308866.3.peg.2838"/>
<keyword evidence="1" id="KW-0472">Membrane</keyword>
<dbReference type="Proteomes" id="UP000012283">
    <property type="component" value="Unassembled WGS sequence"/>
</dbReference>
<dbReference type="eggNOG" id="ENOG5032WRN">
    <property type="taxonomic scope" value="Bacteria"/>
</dbReference>
<feature type="transmembrane region" description="Helical" evidence="1">
    <location>
        <begin position="54"/>
        <end position="73"/>
    </location>
</feature>
<comment type="caution">
    <text evidence="2">The sequence shown here is derived from an EMBL/GenBank/DDBJ whole genome shotgun (WGS) entry which is preliminary data.</text>
</comment>
<dbReference type="OrthoDB" id="2656129at2"/>
<evidence type="ECO:0000256" key="1">
    <source>
        <dbReference type="SAM" id="Phobius"/>
    </source>
</evidence>
<evidence type="ECO:0000313" key="2">
    <source>
        <dbReference type="EMBL" id="ENH95845.1"/>
    </source>
</evidence>
<feature type="transmembrane region" description="Helical" evidence="1">
    <location>
        <begin position="94"/>
        <end position="117"/>
    </location>
</feature>
<keyword evidence="1" id="KW-1133">Transmembrane helix</keyword>
<gene>
    <name evidence="2" type="ORF">J416_14071</name>
</gene>
<reference evidence="2 3" key="1">
    <citation type="submission" date="2013-03" db="EMBL/GenBank/DDBJ databases">
        <title>Draft genome sequence of Gracibacillus halophilus YIM-C55.5, a moderately halophilic and thermophilic organism from the Xiaochaidamu salt lake.</title>
        <authorList>
            <person name="Sugumar T."/>
            <person name="Polireddy D.R."/>
            <person name="Antony A."/>
            <person name="Madhava Y.R."/>
            <person name="Sivakumar N."/>
        </authorList>
    </citation>
    <scope>NUCLEOTIDE SEQUENCE [LARGE SCALE GENOMIC DNA]</scope>
    <source>
        <strain evidence="2 3">YIM-C55.5</strain>
    </source>
</reference>
<name>N4WMV0_9BACI</name>
<feature type="transmembrane region" description="Helical" evidence="1">
    <location>
        <begin position="24"/>
        <end position="42"/>
    </location>
</feature>
<dbReference type="Pfam" id="PF20563">
    <property type="entry name" value="DUF6773"/>
    <property type="match status" value="1"/>
</dbReference>
<feature type="transmembrane region" description="Helical" evidence="1">
    <location>
        <begin position="123"/>
        <end position="150"/>
    </location>
</feature>
<dbReference type="AlphaFoldDB" id="N4WMV0"/>
<proteinExistence type="predicted"/>
<sequence length="178" mass="20752">MLFRKYNIKDEHIIHSENKIYREMYYLVLLICYVSIIMKAYLHGFQIEQVYTELTILFSLGIYFAYRSARLGIFSGKVELHNQKSKFTMERKQILIGLIIGLLLAASIAIRSAILYSDGGGNTIYVFIIVFIGSIMIYVPFFLMFILISYNIMKRKSDKVIAKQLQESDEDGDTHEKY</sequence>
<organism evidence="2 3">
    <name type="scientific">Gracilibacillus halophilus YIM-C55.5</name>
    <dbReference type="NCBI Taxonomy" id="1308866"/>
    <lineage>
        <taxon>Bacteria</taxon>
        <taxon>Bacillati</taxon>
        <taxon>Bacillota</taxon>
        <taxon>Bacilli</taxon>
        <taxon>Bacillales</taxon>
        <taxon>Bacillaceae</taxon>
        <taxon>Gracilibacillus</taxon>
    </lineage>
</organism>
<dbReference type="STRING" id="1308866.J416_14071"/>
<dbReference type="RefSeq" id="WP_003473559.1">
    <property type="nucleotide sequence ID" value="NZ_APML01000072.1"/>
</dbReference>
<protein>
    <submittedName>
        <fullName evidence="2">Membrane-fusion protein</fullName>
    </submittedName>
</protein>